<comment type="caution">
    <text evidence="3">The sequence shown here is derived from an EMBL/GenBank/DDBJ whole genome shotgun (WGS) entry which is preliminary data.</text>
</comment>
<dbReference type="Pfam" id="PF08750">
    <property type="entry name" value="CNP1"/>
    <property type="match status" value="1"/>
</dbReference>
<feature type="chain" id="PRO_5005246788" evidence="1">
    <location>
        <begin position="19"/>
        <end position="201"/>
    </location>
</feature>
<keyword evidence="3" id="KW-0645">Protease</keyword>
<evidence type="ECO:0000256" key="1">
    <source>
        <dbReference type="SAM" id="SignalP"/>
    </source>
</evidence>
<dbReference type="GO" id="GO:0006508">
    <property type="term" value="P:proteolysis"/>
    <property type="evidence" value="ECO:0007669"/>
    <property type="project" value="UniProtKB-KW"/>
</dbReference>
<dbReference type="RefSeq" id="WP_047760144.1">
    <property type="nucleotide sequence ID" value="NZ_CP091510.1"/>
</dbReference>
<sequence>MRRLCLLAMIIASAQVVAASRHDKDTLVNTRYVESAAERAANGFKETEVDLPPVPDTRTGEWFELHINNDFNKSPLLLLDSLSLAPDGSVRYILNTRSVQGYDNLSAEGFYCAGTSLAADEKNRSSFKTFAYADTVNQRWIRPRNAEWKPIGAILNTADPIRSVIYRAFCIDGVPGTEEGLKQRIRQRSGRYADTLTNTAK</sequence>
<dbReference type="EMBL" id="JTDO01000002">
    <property type="protein sequence ID" value="KLT73645.1"/>
    <property type="molecule type" value="Genomic_DNA"/>
</dbReference>
<evidence type="ECO:0000313" key="3">
    <source>
        <dbReference type="EMBL" id="KLT73645.1"/>
    </source>
</evidence>
<keyword evidence="4" id="KW-1185">Reference proteome</keyword>
<dbReference type="STRING" id="1470200.PL75_01475"/>
<evidence type="ECO:0000259" key="2">
    <source>
        <dbReference type="Pfam" id="PF08750"/>
    </source>
</evidence>
<dbReference type="PATRIC" id="fig|1470200.3.peg.1092"/>
<feature type="domain" description="CNP1-like uncharacterised" evidence="2">
    <location>
        <begin position="42"/>
        <end position="177"/>
    </location>
</feature>
<dbReference type="InterPro" id="IPR014861">
    <property type="entry name" value="CNP1-like_dom"/>
</dbReference>
<organism evidence="3 4">
    <name type="scientific">Neisseria arctica</name>
    <dbReference type="NCBI Taxonomy" id="1470200"/>
    <lineage>
        <taxon>Bacteria</taxon>
        <taxon>Pseudomonadati</taxon>
        <taxon>Pseudomonadota</taxon>
        <taxon>Betaproteobacteria</taxon>
        <taxon>Neisseriales</taxon>
        <taxon>Neisseriaceae</taxon>
        <taxon>Neisseria</taxon>
    </lineage>
</organism>
<evidence type="ECO:0000313" key="4">
    <source>
        <dbReference type="Proteomes" id="UP000036027"/>
    </source>
</evidence>
<protein>
    <submittedName>
        <fullName evidence="3">Clp protease ClpB</fullName>
    </submittedName>
</protein>
<proteinExistence type="predicted"/>
<keyword evidence="3" id="KW-0378">Hydrolase</keyword>
<keyword evidence="1" id="KW-0732">Signal</keyword>
<name>A0A0J0YU70_9NEIS</name>
<gene>
    <name evidence="3" type="ORF">PL75_01475</name>
</gene>
<dbReference type="Proteomes" id="UP000036027">
    <property type="component" value="Unassembled WGS sequence"/>
</dbReference>
<accession>A0A0J0YU70</accession>
<dbReference type="AlphaFoldDB" id="A0A0J0YU70"/>
<reference evidence="3 4" key="1">
    <citation type="submission" date="2014-11" db="EMBL/GenBank/DDBJ databases">
        <title>Genome of a novel goose pathogen.</title>
        <authorList>
            <person name="Hansen C.M."/>
            <person name="Hueffer K."/>
            <person name="Choi S.C."/>
        </authorList>
    </citation>
    <scope>NUCLEOTIDE SEQUENCE [LARGE SCALE GENOMIC DNA]</scope>
    <source>
        <strain evidence="3 4">KH1503</strain>
    </source>
</reference>
<feature type="signal peptide" evidence="1">
    <location>
        <begin position="1"/>
        <end position="18"/>
    </location>
</feature>
<dbReference type="OrthoDB" id="8612340at2"/>
<dbReference type="GO" id="GO:0008233">
    <property type="term" value="F:peptidase activity"/>
    <property type="evidence" value="ECO:0007669"/>
    <property type="project" value="UniProtKB-KW"/>
</dbReference>